<evidence type="ECO:0000256" key="3">
    <source>
        <dbReference type="ARBA" id="ARBA00022771"/>
    </source>
</evidence>
<proteinExistence type="predicted"/>
<feature type="domain" description="Arf-GAP" evidence="7">
    <location>
        <begin position="46"/>
        <end position="166"/>
    </location>
</feature>
<dbReference type="SUPFAM" id="SSF57863">
    <property type="entry name" value="ArfGap/RecO-like zinc finger"/>
    <property type="match status" value="1"/>
</dbReference>
<evidence type="ECO:0000313" key="8">
    <source>
        <dbReference type="EMBL" id="CAH0381472.1"/>
    </source>
</evidence>
<gene>
    <name evidence="8" type="ORF">BEMITA_LOCUS1124</name>
</gene>
<dbReference type="InterPro" id="IPR001164">
    <property type="entry name" value="ArfGAP_dom"/>
</dbReference>
<name>A0A9P0A056_BEMTA</name>
<evidence type="ECO:0000256" key="2">
    <source>
        <dbReference type="ARBA" id="ARBA00022737"/>
    </source>
</evidence>
<evidence type="ECO:0000259" key="7">
    <source>
        <dbReference type="PROSITE" id="PS50115"/>
    </source>
</evidence>
<dbReference type="InterPro" id="IPR038508">
    <property type="entry name" value="ArfGAP_dom_sf"/>
</dbReference>
<dbReference type="GO" id="GO:0008270">
    <property type="term" value="F:zinc ion binding"/>
    <property type="evidence" value="ECO:0007669"/>
    <property type="project" value="UniProtKB-KW"/>
</dbReference>
<dbReference type="AlphaFoldDB" id="A0A9P0A056"/>
<keyword evidence="4" id="KW-0862">Zinc</keyword>
<dbReference type="PROSITE" id="PS50115">
    <property type="entry name" value="ARFGAP"/>
    <property type="match status" value="1"/>
</dbReference>
<keyword evidence="9" id="KW-1185">Reference proteome</keyword>
<keyword evidence="1" id="KW-0479">Metal-binding</keyword>
<dbReference type="Pfam" id="PF01412">
    <property type="entry name" value="ArfGap"/>
    <property type="match status" value="1"/>
</dbReference>
<evidence type="ECO:0000256" key="4">
    <source>
        <dbReference type="ARBA" id="ARBA00022833"/>
    </source>
</evidence>
<dbReference type="Gene3D" id="1.10.220.150">
    <property type="entry name" value="Arf GTPase activating protein"/>
    <property type="match status" value="1"/>
</dbReference>
<evidence type="ECO:0000256" key="5">
    <source>
        <dbReference type="PROSITE-ProRule" id="PRU00288"/>
    </source>
</evidence>
<dbReference type="PRINTS" id="PR00405">
    <property type="entry name" value="REVINTRACTNG"/>
</dbReference>
<dbReference type="FunFam" id="1.10.220.150:FF:000005">
    <property type="entry name" value="Arf-GAP domain and FG repeat-containing protein 1"/>
    <property type="match status" value="1"/>
</dbReference>
<keyword evidence="6" id="KW-0812">Transmembrane</keyword>
<evidence type="ECO:0000256" key="6">
    <source>
        <dbReference type="SAM" id="Phobius"/>
    </source>
</evidence>
<keyword evidence="6" id="KW-1133">Transmembrane helix</keyword>
<dbReference type="GO" id="GO:0016020">
    <property type="term" value="C:membrane"/>
    <property type="evidence" value="ECO:0007669"/>
    <property type="project" value="TreeGrafter"/>
</dbReference>
<organism evidence="8 9">
    <name type="scientific">Bemisia tabaci</name>
    <name type="common">Sweetpotato whitefly</name>
    <name type="synonym">Aleurodes tabaci</name>
    <dbReference type="NCBI Taxonomy" id="7038"/>
    <lineage>
        <taxon>Eukaryota</taxon>
        <taxon>Metazoa</taxon>
        <taxon>Ecdysozoa</taxon>
        <taxon>Arthropoda</taxon>
        <taxon>Hexapoda</taxon>
        <taxon>Insecta</taxon>
        <taxon>Pterygota</taxon>
        <taxon>Neoptera</taxon>
        <taxon>Paraneoptera</taxon>
        <taxon>Hemiptera</taxon>
        <taxon>Sternorrhyncha</taxon>
        <taxon>Aleyrodoidea</taxon>
        <taxon>Aleyrodidae</taxon>
        <taxon>Aleyrodinae</taxon>
        <taxon>Bemisia</taxon>
    </lineage>
</organism>
<dbReference type="CDD" id="cd08838">
    <property type="entry name" value="ArfGap_AGFG"/>
    <property type="match status" value="1"/>
</dbReference>
<keyword evidence="2" id="KW-0677">Repeat</keyword>
<dbReference type="Proteomes" id="UP001152759">
    <property type="component" value="Chromosome 1"/>
</dbReference>
<evidence type="ECO:0000313" key="9">
    <source>
        <dbReference type="Proteomes" id="UP001152759"/>
    </source>
</evidence>
<evidence type="ECO:0000256" key="1">
    <source>
        <dbReference type="ARBA" id="ARBA00022723"/>
    </source>
</evidence>
<dbReference type="InterPro" id="IPR037278">
    <property type="entry name" value="ARFGAP/RecO"/>
</dbReference>
<dbReference type="EMBL" id="OU963862">
    <property type="protein sequence ID" value="CAH0381472.1"/>
    <property type="molecule type" value="Genomic_DNA"/>
</dbReference>
<feature type="transmembrane region" description="Helical" evidence="6">
    <location>
        <begin position="6"/>
        <end position="28"/>
    </location>
</feature>
<keyword evidence="6" id="KW-0472">Membrane</keyword>
<dbReference type="PANTHER" id="PTHR46134:SF3">
    <property type="entry name" value="ARFGAP WITH FG REPEATS 1"/>
    <property type="match status" value="1"/>
</dbReference>
<sequence>MLCLSLLLLTIDGIVKAIFELLLIFFLFSLQMDQSNMSSVRKKLDEYHLKVLRELVTLPVNKHCFDCQQRGPTYVNVTIGSFVCTKCSGMLRGLTPPHRVKSISMAAFTPEEMEFIKSRGNDYCRKVWLGLHSTDQPTKDELQIKDFMISKYEKKRYYVDPSVALSISGFDVKSNGSSSRYPPPRTVSSSPVISGTITAPLTTPSNTLQLRTTKITSSPVTNHPFIPNDDKSFYASNFRSALAPQDPFNSLANMAGDSVSSSEASFANFDKNPIFSSATQGFPNISTVGQTIDKTPKSAPPTEDRYAALKDLDSLMKTQQMTSSTPKSEPLASIGEWGLNKNTSWYSSSGFDSSCTEPESTSSMPCNPFNNQSGNLWSPLNSSCNNSFIGNPFRVNRAESAWSIPPHGQSSNGFPTSQSLNFPSTKAWIKTDSSVHSNPFVFSPGPKDAGHHSSNPFL</sequence>
<dbReference type="PANTHER" id="PTHR46134">
    <property type="entry name" value="DRONGO, ISOFORM F"/>
    <property type="match status" value="1"/>
</dbReference>
<reference evidence="8" key="1">
    <citation type="submission" date="2021-12" db="EMBL/GenBank/DDBJ databases">
        <authorList>
            <person name="King R."/>
        </authorList>
    </citation>
    <scope>NUCLEOTIDE SEQUENCE</scope>
</reference>
<dbReference type="GO" id="GO:0005737">
    <property type="term" value="C:cytoplasm"/>
    <property type="evidence" value="ECO:0007669"/>
    <property type="project" value="TreeGrafter"/>
</dbReference>
<accession>A0A9P0A056</accession>
<dbReference type="GO" id="GO:0005096">
    <property type="term" value="F:GTPase activator activity"/>
    <property type="evidence" value="ECO:0007669"/>
    <property type="project" value="InterPro"/>
</dbReference>
<protein>
    <recommendedName>
        <fullName evidence="7">Arf-GAP domain-containing protein</fullName>
    </recommendedName>
</protein>
<keyword evidence="3 5" id="KW-0863">Zinc-finger</keyword>
<dbReference type="SMART" id="SM00105">
    <property type="entry name" value="ArfGap"/>
    <property type="match status" value="1"/>
</dbReference>
<dbReference type="InterPro" id="IPR052248">
    <property type="entry name" value="Arf-GAP_FG-repeat_protein"/>
</dbReference>